<dbReference type="GO" id="GO:0005829">
    <property type="term" value="C:cytosol"/>
    <property type="evidence" value="ECO:0007669"/>
    <property type="project" value="TreeGrafter"/>
</dbReference>
<evidence type="ECO:0000256" key="2">
    <source>
        <dbReference type="ARBA" id="ARBA00022679"/>
    </source>
</evidence>
<dbReference type="EC" id="2.7.1.-" evidence="6"/>
<dbReference type="GO" id="GO:0005536">
    <property type="term" value="F:D-glucose binding"/>
    <property type="evidence" value="ECO:0007669"/>
    <property type="project" value="InterPro"/>
</dbReference>
<dbReference type="PANTHER" id="PTHR19443">
    <property type="entry name" value="HEXOKINASE"/>
    <property type="match status" value="1"/>
</dbReference>
<feature type="domain" description="Hexokinase C-terminal" evidence="8">
    <location>
        <begin position="108"/>
        <end position="348"/>
    </location>
</feature>
<dbReference type="Proteomes" id="UP000749646">
    <property type="component" value="Unassembled WGS sequence"/>
</dbReference>
<dbReference type="InterPro" id="IPR022673">
    <property type="entry name" value="Hexokinase_C"/>
</dbReference>
<dbReference type="PANTHER" id="PTHR19443:SF30">
    <property type="entry name" value="GLUCOKINASE-1-RELATED"/>
    <property type="match status" value="1"/>
</dbReference>
<dbReference type="Gene3D" id="3.30.420.40">
    <property type="match status" value="1"/>
</dbReference>
<dbReference type="GO" id="GO:0006006">
    <property type="term" value="P:glucose metabolic process"/>
    <property type="evidence" value="ECO:0007669"/>
    <property type="project" value="TreeGrafter"/>
</dbReference>
<evidence type="ECO:0000313" key="10">
    <source>
        <dbReference type="Proteomes" id="UP000749646"/>
    </source>
</evidence>
<evidence type="ECO:0000256" key="4">
    <source>
        <dbReference type="ARBA" id="ARBA00022777"/>
    </source>
</evidence>
<keyword evidence="6" id="KW-0324">Glycolysis</keyword>
<keyword evidence="3 6" id="KW-0547">Nucleotide-binding</keyword>
<dbReference type="InterPro" id="IPR022672">
    <property type="entry name" value="Hexokinase_N"/>
</dbReference>
<dbReference type="EMBL" id="JAAAHW010000056">
    <property type="protein sequence ID" value="KAG0006785.1"/>
    <property type="molecule type" value="Genomic_DNA"/>
</dbReference>
<gene>
    <name evidence="9" type="primary">GLK1_3</name>
    <name evidence="9" type="ORF">BGZ65_003725</name>
</gene>
<dbReference type="PRINTS" id="PR00475">
    <property type="entry name" value="HEXOKINASE"/>
</dbReference>
<organism evidence="9 10">
    <name type="scientific">Modicella reniformis</name>
    <dbReference type="NCBI Taxonomy" id="1440133"/>
    <lineage>
        <taxon>Eukaryota</taxon>
        <taxon>Fungi</taxon>
        <taxon>Fungi incertae sedis</taxon>
        <taxon>Mucoromycota</taxon>
        <taxon>Mortierellomycotina</taxon>
        <taxon>Mortierellomycetes</taxon>
        <taxon>Mortierellales</taxon>
        <taxon>Mortierellaceae</taxon>
        <taxon>Modicella</taxon>
    </lineage>
</organism>
<evidence type="ECO:0000256" key="5">
    <source>
        <dbReference type="ARBA" id="ARBA00022840"/>
    </source>
</evidence>
<accession>A0A9P6MLZ1</accession>
<dbReference type="GO" id="GO:0005739">
    <property type="term" value="C:mitochondrion"/>
    <property type="evidence" value="ECO:0007669"/>
    <property type="project" value="TreeGrafter"/>
</dbReference>
<protein>
    <recommendedName>
        <fullName evidence="6">Phosphotransferase</fullName>
        <ecNumber evidence="6">2.7.1.-</ecNumber>
    </recommendedName>
</protein>
<comment type="similarity">
    <text evidence="1 6">Belongs to the hexokinase family.</text>
</comment>
<reference evidence="9" key="1">
    <citation type="journal article" date="2020" name="Fungal Divers.">
        <title>Resolving the Mortierellaceae phylogeny through synthesis of multi-gene phylogenetics and phylogenomics.</title>
        <authorList>
            <person name="Vandepol N."/>
            <person name="Liber J."/>
            <person name="Desiro A."/>
            <person name="Na H."/>
            <person name="Kennedy M."/>
            <person name="Barry K."/>
            <person name="Grigoriev I.V."/>
            <person name="Miller A.N."/>
            <person name="O'Donnell K."/>
            <person name="Stajich J.E."/>
            <person name="Bonito G."/>
        </authorList>
    </citation>
    <scope>NUCLEOTIDE SEQUENCE</scope>
    <source>
        <strain evidence="9">MES-2147</strain>
    </source>
</reference>
<evidence type="ECO:0000259" key="8">
    <source>
        <dbReference type="Pfam" id="PF03727"/>
    </source>
</evidence>
<name>A0A9P6MLZ1_9FUNG</name>
<evidence type="ECO:0000256" key="1">
    <source>
        <dbReference type="ARBA" id="ARBA00009225"/>
    </source>
</evidence>
<dbReference type="AlphaFoldDB" id="A0A9P6MLZ1"/>
<dbReference type="OrthoDB" id="419537at2759"/>
<dbReference type="FunFam" id="3.40.367.20:FF:000020">
    <property type="entry name" value="Hexokinase-1"/>
    <property type="match status" value="1"/>
</dbReference>
<dbReference type="GO" id="GO:0006096">
    <property type="term" value="P:glycolytic process"/>
    <property type="evidence" value="ECO:0007669"/>
    <property type="project" value="UniProtKB-KW"/>
</dbReference>
<evidence type="ECO:0000256" key="6">
    <source>
        <dbReference type="RuleBase" id="RU362007"/>
    </source>
</evidence>
<keyword evidence="2 6" id="KW-0808">Transferase</keyword>
<feature type="domain" description="Hexokinase N-terminal" evidence="7">
    <location>
        <begin position="2"/>
        <end position="101"/>
    </location>
</feature>
<keyword evidence="4 6" id="KW-0418">Kinase</keyword>
<dbReference type="PROSITE" id="PS51748">
    <property type="entry name" value="HEXOKINASE_2"/>
    <property type="match status" value="1"/>
</dbReference>
<dbReference type="Gene3D" id="3.40.367.20">
    <property type="match status" value="1"/>
</dbReference>
<keyword evidence="10" id="KW-1185">Reference proteome</keyword>
<dbReference type="SUPFAM" id="SSF53067">
    <property type="entry name" value="Actin-like ATPase domain"/>
    <property type="match status" value="2"/>
</dbReference>
<dbReference type="GO" id="GO:0004340">
    <property type="term" value="F:glucokinase activity"/>
    <property type="evidence" value="ECO:0007669"/>
    <property type="project" value="TreeGrafter"/>
</dbReference>
<comment type="caution">
    <text evidence="9">The sequence shown here is derived from an EMBL/GenBank/DDBJ whole genome shotgun (WGS) entry which is preliminary data.</text>
</comment>
<dbReference type="Pfam" id="PF00349">
    <property type="entry name" value="Hexokinase_1"/>
    <property type="match status" value="1"/>
</dbReference>
<dbReference type="GO" id="GO:0005524">
    <property type="term" value="F:ATP binding"/>
    <property type="evidence" value="ECO:0007669"/>
    <property type="project" value="UniProtKB-UniRule"/>
</dbReference>
<dbReference type="GO" id="GO:0001678">
    <property type="term" value="P:intracellular glucose homeostasis"/>
    <property type="evidence" value="ECO:0007669"/>
    <property type="project" value="InterPro"/>
</dbReference>
<sequence length="399" mass="44416">MNFIAEEIQGFIDRIKVHEKTVEHWGESDTLELGFTFSFPVAQTAIDSGTLIHWTKDYECSGAQGNDIVKLLQDGLERKKVNVHVAALINDTVGTLLAHSYSNRGTYISAILGTGTNGAYVEDTSNIEGIDKSSKEMLINIEWGNFSNCRKCLPVSDDFDDPVDNGSPNPGIHRFEKMISGMYLGEITRNVLVYLIRERVLFDGNKSAEMNKQWAFKTEFMSKIEEDDDELTSTKGVLKELGISSSRRQDQEIVKFVCKLVGERAASLSAMAIAAVIRQCLEKGSLRGHNYPLKLFAGDKTVDPNGSMMDIQVGIDGSVFEHYPNFKENMEKGLVELLGERAKNIVKLTAEKYDMNFLHFFSPHIEEWIGTNMFFVGVQTRDGSSVGSTGSTDGHKTLP</sequence>
<dbReference type="Pfam" id="PF03727">
    <property type="entry name" value="Hexokinase_2"/>
    <property type="match status" value="1"/>
</dbReference>
<dbReference type="InterPro" id="IPR043129">
    <property type="entry name" value="ATPase_NBD"/>
</dbReference>
<dbReference type="InterPro" id="IPR001312">
    <property type="entry name" value="Hexokinase"/>
</dbReference>
<dbReference type="GO" id="GO:0008865">
    <property type="term" value="F:fructokinase activity"/>
    <property type="evidence" value="ECO:0007669"/>
    <property type="project" value="TreeGrafter"/>
</dbReference>
<evidence type="ECO:0000256" key="3">
    <source>
        <dbReference type="ARBA" id="ARBA00022741"/>
    </source>
</evidence>
<evidence type="ECO:0000259" key="7">
    <source>
        <dbReference type="Pfam" id="PF00349"/>
    </source>
</evidence>
<proteinExistence type="inferred from homology"/>
<evidence type="ECO:0000313" key="9">
    <source>
        <dbReference type="EMBL" id="KAG0006785.1"/>
    </source>
</evidence>
<keyword evidence="5 6" id="KW-0067">ATP-binding</keyword>